<evidence type="ECO:0000313" key="3">
    <source>
        <dbReference type="EMBL" id="GEU45747.1"/>
    </source>
</evidence>
<feature type="compositionally biased region" description="Basic and acidic residues" evidence="2">
    <location>
        <begin position="278"/>
        <end position="290"/>
    </location>
</feature>
<organism evidence="3">
    <name type="scientific">Tanacetum cinerariifolium</name>
    <name type="common">Dalmatian daisy</name>
    <name type="synonym">Chrysanthemum cinerariifolium</name>
    <dbReference type="NCBI Taxonomy" id="118510"/>
    <lineage>
        <taxon>Eukaryota</taxon>
        <taxon>Viridiplantae</taxon>
        <taxon>Streptophyta</taxon>
        <taxon>Embryophyta</taxon>
        <taxon>Tracheophyta</taxon>
        <taxon>Spermatophyta</taxon>
        <taxon>Magnoliopsida</taxon>
        <taxon>eudicotyledons</taxon>
        <taxon>Gunneridae</taxon>
        <taxon>Pentapetalae</taxon>
        <taxon>asterids</taxon>
        <taxon>campanulids</taxon>
        <taxon>Asterales</taxon>
        <taxon>Asteraceae</taxon>
        <taxon>Asteroideae</taxon>
        <taxon>Anthemideae</taxon>
        <taxon>Anthemidinae</taxon>
        <taxon>Tanacetum</taxon>
    </lineage>
</organism>
<feature type="region of interest" description="Disordered" evidence="2">
    <location>
        <begin position="673"/>
        <end position="700"/>
    </location>
</feature>
<dbReference type="EMBL" id="BKCJ010002029">
    <property type="protein sequence ID" value="GEU45747.1"/>
    <property type="molecule type" value="Genomic_DNA"/>
</dbReference>
<proteinExistence type="predicted"/>
<gene>
    <name evidence="3" type="ORF">Tci_017725</name>
</gene>
<feature type="compositionally biased region" description="Basic residues" evidence="2">
    <location>
        <begin position="256"/>
        <end position="265"/>
    </location>
</feature>
<comment type="caution">
    <text evidence="3">The sequence shown here is derived from an EMBL/GenBank/DDBJ whole genome shotgun (WGS) entry which is preliminary data.</text>
</comment>
<protein>
    <submittedName>
        <fullName evidence="3">Uncharacterized protein</fullName>
    </submittedName>
</protein>
<feature type="compositionally biased region" description="Basic and acidic residues" evidence="2">
    <location>
        <begin position="342"/>
        <end position="351"/>
    </location>
</feature>
<evidence type="ECO:0000256" key="2">
    <source>
        <dbReference type="SAM" id="MobiDB-lite"/>
    </source>
</evidence>
<feature type="region of interest" description="Disordered" evidence="2">
    <location>
        <begin position="238"/>
        <end position="353"/>
    </location>
</feature>
<reference evidence="3" key="1">
    <citation type="journal article" date="2019" name="Sci. Rep.">
        <title>Draft genome of Tanacetum cinerariifolium, the natural source of mosquito coil.</title>
        <authorList>
            <person name="Yamashiro T."/>
            <person name="Shiraishi A."/>
            <person name="Satake H."/>
            <person name="Nakayama K."/>
        </authorList>
    </citation>
    <scope>NUCLEOTIDE SEQUENCE</scope>
</reference>
<sequence length="700" mass="78772">MSLLTNLIALTFSYLQIRKAFISALTQYVKYLAEFWYTAKALENSRIWVLTPTGGIIGEIGITTFRNVIGAHYSDTFVDSPSIVVVRPWFAEIRYNGEIRVKGTLKKSCLPPRWRLLMGQIIQCLGGKTGGLDQCSNKDATILYCLVNRINVDFARIIWEDLIHKLKKKSRERVIPYPRFISLLLEYIAPEYANESCTINPTQIFSIHNWAQKPNQPEEPPFTEHMLAVCNLAAPNVPKPPKPSSIAERVPQRTKPGAKLRHKKQSTFFKQPFVSSREATKDTEMHKEDQQATGGPSSLEATSKEGSHPQLSSGSNPSVLVDKNKFAGDGLKTAHTTSGANEESRADDISQKMRVKRKRMLKKINTKDTSVPPTPSPKSAQIQELIAQIHLVQSQKEELEQAKEKAEGEVASMKAKPSYPDINQLTELVITETSGEIKELKQHVRDMEIELPGDLLKILTKPETFTSTISSPFIPVQDTLQTLDFLPSLLQNVTNTLNRFFAMVDNASGATSVHVPSAVQAATSPAEGEKNTKDAGINLKDELIDLLGKDVVTQYYTKKLLFDHYCDKMLKRKKIPKITNCEVLTKKGPITLKIYREDGSYEVISNLKVSDLHSAEWREVLQACLDKNEKGWKIIYDLIKTRVDQLTQTEQKLKIDLNQPLKEQDPLNELIDLANKKRKRTGDLRDHSKSTKKHKSSSSA</sequence>
<feature type="compositionally biased region" description="Polar residues" evidence="2">
    <location>
        <begin position="309"/>
        <end position="318"/>
    </location>
</feature>
<feature type="compositionally biased region" description="Basic residues" evidence="2">
    <location>
        <begin position="690"/>
        <end position="700"/>
    </location>
</feature>
<name>A0A6L2KAH2_TANCI</name>
<feature type="coiled-coil region" evidence="1">
    <location>
        <begin position="382"/>
        <end position="450"/>
    </location>
</feature>
<evidence type="ECO:0000256" key="1">
    <source>
        <dbReference type="SAM" id="Coils"/>
    </source>
</evidence>
<feature type="compositionally biased region" description="Polar residues" evidence="2">
    <location>
        <begin position="291"/>
        <end position="301"/>
    </location>
</feature>
<keyword evidence="1" id="KW-0175">Coiled coil</keyword>
<accession>A0A6L2KAH2</accession>
<dbReference type="AlphaFoldDB" id="A0A6L2KAH2"/>